<dbReference type="Proteomes" id="UP001153712">
    <property type="component" value="Chromosome 2"/>
</dbReference>
<dbReference type="Gene3D" id="3.40.50.720">
    <property type="entry name" value="NAD(P)-binding Rossmann-like Domain"/>
    <property type="match status" value="1"/>
</dbReference>
<dbReference type="InterPro" id="IPR036291">
    <property type="entry name" value="NAD(P)-bd_dom_sf"/>
</dbReference>
<keyword evidence="5" id="KW-1185">Reference proteome</keyword>
<evidence type="ECO:0000256" key="2">
    <source>
        <dbReference type="ARBA" id="ARBA00023002"/>
    </source>
</evidence>
<sequence>MTFEIKDKVALVTGGASGIGYSIVKALIQYGIKGVVIADVNEELGRMVTNELNSKFGSSKIVFQKTDVGKQEDFERAFEVAVKKFKHIDILFNNAGVLEENNWEKCVNANIKGAINGTLLATEKYLRNYKIGDEAVIVNTCSIAGLINIPAMPIYSATKAAIIKLTECYGHTYNYNLSRTKVIAICPGKTETPILDMKDFVRPEYKSVIDNMKENFDGQNPDFVANETMPLVQQAPTGSVWVIEEEKPAYRYIYADKDSFKNNML</sequence>
<dbReference type="AlphaFoldDB" id="A0A9N9TPL9"/>
<evidence type="ECO:0000256" key="3">
    <source>
        <dbReference type="RuleBase" id="RU000363"/>
    </source>
</evidence>
<dbReference type="PANTHER" id="PTHR44229:SF8">
    <property type="entry name" value="ALCOHOL DEHYDROGENASE-RELATED"/>
    <property type="match status" value="1"/>
</dbReference>
<accession>A0A9N9TPL9</accession>
<dbReference type="EMBL" id="OU900095">
    <property type="protein sequence ID" value="CAG9858789.1"/>
    <property type="molecule type" value="Genomic_DNA"/>
</dbReference>
<evidence type="ECO:0000313" key="4">
    <source>
        <dbReference type="EMBL" id="CAG9858789.1"/>
    </source>
</evidence>
<dbReference type="GO" id="GO:0016616">
    <property type="term" value="F:oxidoreductase activity, acting on the CH-OH group of donors, NAD or NADP as acceptor"/>
    <property type="evidence" value="ECO:0007669"/>
    <property type="project" value="TreeGrafter"/>
</dbReference>
<comment type="similarity">
    <text evidence="1 3">Belongs to the short-chain dehydrogenases/reductases (SDR) family.</text>
</comment>
<evidence type="ECO:0000256" key="1">
    <source>
        <dbReference type="ARBA" id="ARBA00006484"/>
    </source>
</evidence>
<name>A0A9N9TPL9_PHYSR</name>
<evidence type="ECO:0008006" key="6">
    <source>
        <dbReference type="Google" id="ProtNLM"/>
    </source>
</evidence>
<keyword evidence="2" id="KW-0560">Oxidoreductase</keyword>
<protein>
    <recommendedName>
        <fullName evidence="6">15-hydroxyprostaglandin dehydrogenase [NAD(+)]-like</fullName>
    </recommendedName>
</protein>
<proteinExistence type="inferred from homology"/>
<gene>
    <name evidence="4" type="ORF">PHYEVI_LOCUS5177</name>
</gene>
<organism evidence="4 5">
    <name type="scientific">Phyllotreta striolata</name>
    <name type="common">Striped flea beetle</name>
    <name type="synonym">Crioceris striolata</name>
    <dbReference type="NCBI Taxonomy" id="444603"/>
    <lineage>
        <taxon>Eukaryota</taxon>
        <taxon>Metazoa</taxon>
        <taxon>Ecdysozoa</taxon>
        <taxon>Arthropoda</taxon>
        <taxon>Hexapoda</taxon>
        <taxon>Insecta</taxon>
        <taxon>Pterygota</taxon>
        <taxon>Neoptera</taxon>
        <taxon>Endopterygota</taxon>
        <taxon>Coleoptera</taxon>
        <taxon>Polyphaga</taxon>
        <taxon>Cucujiformia</taxon>
        <taxon>Chrysomeloidea</taxon>
        <taxon>Chrysomelidae</taxon>
        <taxon>Galerucinae</taxon>
        <taxon>Alticini</taxon>
        <taxon>Phyllotreta</taxon>
    </lineage>
</organism>
<dbReference type="PRINTS" id="PR00080">
    <property type="entry name" value="SDRFAMILY"/>
</dbReference>
<dbReference type="InterPro" id="IPR002347">
    <property type="entry name" value="SDR_fam"/>
</dbReference>
<dbReference type="GO" id="GO:0005737">
    <property type="term" value="C:cytoplasm"/>
    <property type="evidence" value="ECO:0007669"/>
    <property type="project" value="TreeGrafter"/>
</dbReference>
<evidence type="ECO:0000313" key="5">
    <source>
        <dbReference type="Proteomes" id="UP001153712"/>
    </source>
</evidence>
<dbReference type="Pfam" id="PF00106">
    <property type="entry name" value="adh_short"/>
    <property type="match status" value="1"/>
</dbReference>
<dbReference type="SUPFAM" id="SSF51735">
    <property type="entry name" value="NAD(P)-binding Rossmann-fold domains"/>
    <property type="match status" value="1"/>
</dbReference>
<dbReference type="PRINTS" id="PR00081">
    <property type="entry name" value="GDHRDH"/>
</dbReference>
<dbReference type="PANTHER" id="PTHR44229">
    <property type="entry name" value="15-HYDROXYPROSTAGLANDIN DEHYDROGENASE [NAD(+)]"/>
    <property type="match status" value="1"/>
</dbReference>
<dbReference type="OrthoDB" id="417891at2759"/>
<reference evidence="4" key="1">
    <citation type="submission" date="2022-01" db="EMBL/GenBank/DDBJ databases">
        <authorList>
            <person name="King R."/>
        </authorList>
    </citation>
    <scope>NUCLEOTIDE SEQUENCE</scope>
</reference>